<feature type="transmembrane region" description="Helical" evidence="1">
    <location>
        <begin position="227"/>
        <end position="253"/>
    </location>
</feature>
<dbReference type="GO" id="GO:0016020">
    <property type="term" value="C:membrane"/>
    <property type="evidence" value="ECO:0000318"/>
    <property type="project" value="GO_Central"/>
</dbReference>
<dbReference type="STRING" id="3880.A0A072UM87"/>
<evidence type="ECO:0000313" key="3">
    <source>
        <dbReference type="EMBL" id="RHN62011.1"/>
    </source>
</evidence>
<dbReference type="PaxDb" id="3880-AES89971"/>
<name>A0A072UM87_MEDTR</name>
<feature type="transmembrane region" description="Helical" evidence="1">
    <location>
        <begin position="118"/>
        <end position="139"/>
    </location>
</feature>
<dbReference type="EMBL" id="PSQE01000004">
    <property type="protein sequence ID" value="RHN62011.1"/>
    <property type="molecule type" value="Genomic_DNA"/>
</dbReference>
<dbReference type="AlphaFoldDB" id="A0A072UM87"/>
<evidence type="ECO:0000313" key="4">
    <source>
        <dbReference type="EnsemblPlants" id="KEH30807"/>
    </source>
</evidence>
<evidence type="ECO:0000313" key="2">
    <source>
        <dbReference type="EMBL" id="KEH30807.1"/>
    </source>
</evidence>
<dbReference type="EnsemblPlants" id="KEH30807">
    <property type="protein sequence ID" value="KEH30807"/>
    <property type="gene ID" value="MTR_4g082360"/>
</dbReference>
<feature type="transmembrane region" description="Helical" evidence="1">
    <location>
        <begin position="23"/>
        <end position="41"/>
    </location>
</feature>
<dbReference type="ExpressionAtlas" id="A0A072UM87">
    <property type="expression patterns" value="differential"/>
</dbReference>
<reference evidence="2 5" key="1">
    <citation type="journal article" date="2011" name="Nature">
        <title>The Medicago genome provides insight into the evolution of rhizobial symbioses.</title>
        <authorList>
            <person name="Young N.D."/>
            <person name="Debelle F."/>
            <person name="Oldroyd G.E."/>
            <person name="Geurts R."/>
            <person name="Cannon S.B."/>
            <person name="Udvardi M.K."/>
            <person name="Benedito V.A."/>
            <person name="Mayer K.F."/>
            <person name="Gouzy J."/>
            <person name="Schoof H."/>
            <person name="Van de Peer Y."/>
            <person name="Proost S."/>
            <person name="Cook D.R."/>
            <person name="Meyers B.C."/>
            <person name="Spannagl M."/>
            <person name="Cheung F."/>
            <person name="De Mita S."/>
            <person name="Krishnakumar V."/>
            <person name="Gundlach H."/>
            <person name="Zhou S."/>
            <person name="Mudge J."/>
            <person name="Bharti A.K."/>
            <person name="Murray J.D."/>
            <person name="Naoumkina M.A."/>
            <person name="Rosen B."/>
            <person name="Silverstein K.A."/>
            <person name="Tang H."/>
            <person name="Rombauts S."/>
            <person name="Zhao P.X."/>
            <person name="Zhou P."/>
            <person name="Barbe V."/>
            <person name="Bardou P."/>
            <person name="Bechner M."/>
            <person name="Bellec A."/>
            <person name="Berger A."/>
            <person name="Berges H."/>
            <person name="Bidwell S."/>
            <person name="Bisseling T."/>
            <person name="Choisne N."/>
            <person name="Couloux A."/>
            <person name="Denny R."/>
            <person name="Deshpande S."/>
            <person name="Dai X."/>
            <person name="Doyle J.J."/>
            <person name="Dudez A.M."/>
            <person name="Farmer A.D."/>
            <person name="Fouteau S."/>
            <person name="Franken C."/>
            <person name="Gibelin C."/>
            <person name="Gish J."/>
            <person name="Goldstein S."/>
            <person name="Gonzalez A.J."/>
            <person name="Green P.J."/>
            <person name="Hallab A."/>
            <person name="Hartog M."/>
            <person name="Hua A."/>
            <person name="Humphray S.J."/>
            <person name="Jeong D.H."/>
            <person name="Jing Y."/>
            <person name="Jocker A."/>
            <person name="Kenton S.M."/>
            <person name="Kim D.J."/>
            <person name="Klee K."/>
            <person name="Lai H."/>
            <person name="Lang C."/>
            <person name="Lin S."/>
            <person name="Macmil S.L."/>
            <person name="Magdelenat G."/>
            <person name="Matthews L."/>
            <person name="McCorrison J."/>
            <person name="Monaghan E.L."/>
            <person name="Mun J.H."/>
            <person name="Najar F.Z."/>
            <person name="Nicholson C."/>
            <person name="Noirot C."/>
            <person name="O'Bleness M."/>
            <person name="Paule C.R."/>
            <person name="Poulain J."/>
            <person name="Prion F."/>
            <person name="Qin B."/>
            <person name="Qu C."/>
            <person name="Retzel E.F."/>
            <person name="Riddle C."/>
            <person name="Sallet E."/>
            <person name="Samain S."/>
            <person name="Samson N."/>
            <person name="Sanders I."/>
            <person name="Saurat O."/>
            <person name="Scarpelli C."/>
            <person name="Schiex T."/>
            <person name="Segurens B."/>
            <person name="Severin A.J."/>
            <person name="Sherrier D.J."/>
            <person name="Shi R."/>
            <person name="Sims S."/>
            <person name="Singer S.R."/>
            <person name="Sinharoy S."/>
            <person name="Sterck L."/>
            <person name="Viollet A."/>
            <person name="Wang B.B."/>
            <person name="Wang K."/>
            <person name="Wang M."/>
            <person name="Wang X."/>
            <person name="Warfsmann J."/>
            <person name="Weissenbach J."/>
            <person name="White D.D."/>
            <person name="White J.D."/>
            <person name="Wiley G.B."/>
            <person name="Wincker P."/>
            <person name="Xing Y."/>
            <person name="Yang L."/>
            <person name="Yao Z."/>
            <person name="Ying F."/>
            <person name="Zhai J."/>
            <person name="Zhou L."/>
            <person name="Zuber A."/>
            <person name="Denarie J."/>
            <person name="Dixon R.A."/>
            <person name="May G.D."/>
            <person name="Schwartz D.C."/>
            <person name="Rogers J."/>
            <person name="Quetier F."/>
            <person name="Town C.D."/>
            <person name="Roe B.A."/>
        </authorList>
    </citation>
    <scope>NUCLEOTIDE SEQUENCE [LARGE SCALE GENOMIC DNA]</scope>
    <source>
        <strain evidence="2">A17</strain>
        <strain evidence="4 5">cv. Jemalong A17</strain>
    </source>
</reference>
<feature type="transmembrane region" description="Helical" evidence="1">
    <location>
        <begin position="202"/>
        <end position="221"/>
    </location>
</feature>
<dbReference type="KEGG" id="mtr:25492976"/>
<reference evidence="2 5" key="2">
    <citation type="journal article" date="2014" name="BMC Genomics">
        <title>An improved genome release (version Mt4.0) for the model legume Medicago truncatula.</title>
        <authorList>
            <person name="Tang H."/>
            <person name="Krishnakumar V."/>
            <person name="Bidwell S."/>
            <person name="Rosen B."/>
            <person name="Chan A."/>
            <person name="Zhou S."/>
            <person name="Gentzbittel L."/>
            <person name="Childs K.L."/>
            <person name="Yandell M."/>
            <person name="Gundlach H."/>
            <person name="Mayer K.F."/>
            <person name="Schwartz D.C."/>
            <person name="Town C.D."/>
        </authorList>
    </citation>
    <scope>GENOME REANNOTATION</scope>
    <source>
        <strain evidence="2">A17</strain>
        <strain evidence="4 5">cv. Jemalong A17</strain>
    </source>
</reference>
<accession>A0A072UM87</accession>
<reference evidence="6" key="4">
    <citation type="journal article" date="2018" name="Nat. Plants">
        <title>Whole-genome landscape of Medicago truncatula symbiotic genes.</title>
        <authorList>
            <person name="Pecrix Y."/>
            <person name="Staton S.E."/>
            <person name="Sallet E."/>
            <person name="Lelandais-Briere C."/>
            <person name="Moreau S."/>
            <person name="Carrere S."/>
            <person name="Blein T."/>
            <person name="Jardinaud M.F."/>
            <person name="Latrasse D."/>
            <person name="Zouine M."/>
            <person name="Zahm M."/>
            <person name="Kreplak J."/>
            <person name="Mayjonade B."/>
            <person name="Satge C."/>
            <person name="Perez M."/>
            <person name="Cauet S."/>
            <person name="Marande W."/>
            <person name="Chantry-Darmon C."/>
            <person name="Lopez-Roques C."/>
            <person name="Bouchez O."/>
            <person name="Berard A."/>
            <person name="Debelle F."/>
            <person name="Munos S."/>
            <person name="Bendahmane A."/>
            <person name="Berges H."/>
            <person name="Niebel A."/>
            <person name="Buitink J."/>
            <person name="Frugier F."/>
            <person name="Benhamed M."/>
            <person name="Crespi M."/>
            <person name="Gouzy J."/>
            <person name="Gamas P."/>
        </authorList>
    </citation>
    <scope>NUCLEOTIDE SEQUENCE [LARGE SCALE GENOMIC DNA]</scope>
    <source>
        <strain evidence="6">cv. Jemalong A17</strain>
    </source>
</reference>
<dbReference type="Gramene" id="rna24531">
    <property type="protein sequence ID" value="RHN62011.1"/>
    <property type="gene ID" value="gene24531"/>
</dbReference>
<keyword evidence="1" id="KW-0472">Membrane</keyword>
<dbReference type="OrthoDB" id="1433917at2759"/>
<gene>
    <name evidence="4" type="primary">25492976</name>
    <name evidence="2" type="ordered locus">MTR_4g082360</name>
    <name evidence="3" type="ORF">MtrunA17_Chr4g0042791</name>
</gene>
<reference evidence="4" key="3">
    <citation type="submission" date="2015-04" db="UniProtKB">
        <authorList>
            <consortium name="EnsemblPlants"/>
        </authorList>
    </citation>
    <scope>IDENTIFICATION</scope>
    <source>
        <strain evidence="4">cv. Jemalong A17</strain>
    </source>
</reference>
<proteinExistence type="predicted"/>
<dbReference type="HOGENOM" id="CLU_072929_0_0_1"/>
<keyword evidence="1 2" id="KW-0812">Transmembrane</keyword>
<evidence type="ECO:0000313" key="5">
    <source>
        <dbReference type="Proteomes" id="UP000002051"/>
    </source>
</evidence>
<feature type="transmembrane region" description="Helical" evidence="1">
    <location>
        <begin position="53"/>
        <end position="82"/>
    </location>
</feature>
<sequence>MAPKMWDLLSESKRIINSQPRHYLNLYLIFLLPLSFLSQIFKHLQQQPPRNHSTITFLSIIFLLISSIFSYGAVITITYSVFHAFFDRPVKLKEAIKSITTSFFPLFATSIITYTLYFFVSFFLTFLIGIVLFLIVYLGNIDLIRVIANPQLIAIVLMLVIFPLILYLEVNLILVRVVVVVESSWGLEPLKRSWKLVKGMKWLGFSTMFLFVSLQMILAWISSYSWVLIFLVSPIAAVLSIYYIAVCTLLYIYCKEKHGEVEEELEVGKEKDEANLSLIPL</sequence>
<reference evidence="3" key="5">
    <citation type="journal article" date="2018" name="Nat. Plants">
        <title>Whole-genome landscape of Medicago truncatula symbiotic genes.</title>
        <authorList>
            <person name="Pecrix Y."/>
            <person name="Gamas P."/>
            <person name="Carrere S."/>
        </authorList>
    </citation>
    <scope>NUCLEOTIDE SEQUENCE</scope>
    <source>
        <tissue evidence="3">Leaves</tissue>
    </source>
</reference>
<protein>
    <submittedName>
        <fullName evidence="2">Transmembrane protein, putative</fullName>
    </submittedName>
</protein>
<evidence type="ECO:0000256" key="1">
    <source>
        <dbReference type="SAM" id="Phobius"/>
    </source>
</evidence>
<dbReference type="Proteomes" id="UP000265566">
    <property type="component" value="Chromosome 4"/>
</dbReference>
<dbReference type="Proteomes" id="UP000002051">
    <property type="component" value="Chromosome 4"/>
</dbReference>
<dbReference type="EMBL" id="CM001220">
    <property type="protein sequence ID" value="KEH30807.1"/>
    <property type="molecule type" value="Genomic_DNA"/>
</dbReference>
<evidence type="ECO:0000313" key="6">
    <source>
        <dbReference type="Proteomes" id="UP000265566"/>
    </source>
</evidence>
<dbReference type="PANTHER" id="PTHR33133:SF7">
    <property type="entry name" value="F26K24.10 PROTEIN-RELATED"/>
    <property type="match status" value="1"/>
</dbReference>
<feature type="transmembrane region" description="Helical" evidence="1">
    <location>
        <begin position="146"/>
        <end position="167"/>
    </location>
</feature>
<dbReference type="PANTHER" id="PTHR33133">
    <property type="entry name" value="OS08G0107100 PROTEIN-RELATED"/>
    <property type="match status" value="1"/>
</dbReference>
<keyword evidence="1" id="KW-1133">Transmembrane helix</keyword>
<keyword evidence="5" id="KW-1185">Reference proteome</keyword>
<organism evidence="2 5">
    <name type="scientific">Medicago truncatula</name>
    <name type="common">Barrel medic</name>
    <name type="synonym">Medicago tribuloides</name>
    <dbReference type="NCBI Taxonomy" id="3880"/>
    <lineage>
        <taxon>Eukaryota</taxon>
        <taxon>Viridiplantae</taxon>
        <taxon>Streptophyta</taxon>
        <taxon>Embryophyta</taxon>
        <taxon>Tracheophyta</taxon>
        <taxon>Spermatophyta</taxon>
        <taxon>Magnoliopsida</taxon>
        <taxon>eudicotyledons</taxon>
        <taxon>Gunneridae</taxon>
        <taxon>Pentapetalae</taxon>
        <taxon>rosids</taxon>
        <taxon>fabids</taxon>
        <taxon>Fabales</taxon>
        <taxon>Fabaceae</taxon>
        <taxon>Papilionoideae</taxon>
        <taxon>50 kb inversion clade</taxon>
        <taxon>NPAAA clade</taxon>
        <taxon>Hologalegina</taxon>
        <taxon>IRL clade</taxon>
        <taxon>Trifolieae</taxon>
        <taxon>Medicago</taxon>
    </lineage>
</organism>